<dbReference type="Proteomes" id="UP000429523">
    <property type="component" value="Unassembled WGS sequence"/>
</dbReference>
<keyword evidence="1" id="KW-0812">Transmembrane</keyword>
<evidence type="ECO:0000256" key="1">
    <source>
        <dbReference type="SAM" id="Phobius"/>
    </source>
</evidence>
<accession>A0A6A3ELW1</accession>
<name>A0A6A3ELW1_9STRA</name>
<dbReference type="AlphaFoldDB" id="A0A6A3ELW1"/>
<keyword evidence="1" id="KW-0472">Membrane</keyword>
<reference evidence="2 3" key="1">
    <citation type="submission" date="2018-08" db="EMBL/GenBank/DDBJ databases">
        <title>Genomic investigation of the strawberry pathogen Phytophthora fragariae indicates pathogenicity is determined by transcriptional variation in three key races.</title>
        <authorList>
            <person name="Adams T.M."/>
            <person name="Armitage A.D."/>
            <person name="Sobczyk M.K."/>
            <person name="Bates H.J."/>
            <person name="Dunwell J.M."/>
            <person name="Nellist C.F."/>
            <person name="Harrison R.J."/>
        </authorList>
    </citation>
    <scope>NUCLEOTIDE SEQUENCE [LARGE SCALE GENOMIC DNA]</scope>
    <source>
        <strain evidence="2 3">NOV-9</strain>
    </source>
</reference>
<gene>
    <name evidence="2" type="ORF">PF009_g15576</name>
</gene>
<evidence type="ECO:0000313" key="3">
    <source>
        <dbReference type="Proteomes" id="UP000429523"/>
    </source>
</evidence>
<feature type="transmembrane region" description="Helical" evidence="1">
    <location>
        <begin position="62"/>
        <end position="86"/>
    </location>
</feature>
<proteinExistence type="predicted"/>
<organism evidence="2 3">
    <name type="scientific">Phytophthora fragariae</name>
    <dbReference type="NCBI Taxonomy" id="53985"/>
    <lineage>
        <taxon>Eukaryota</taxon>
        <taxon>Sar</taxon>
        <taxon>Stramenopiles</taxon>
        <taxon>Oomycota</taxon>
        <taxon>Peronosporomycetes</taxon>
        <taxon>Peronosporales</taxon>
        <taxon>Peronosporaceae</taxon>
        <taxon>Phytophthora</taxon>
    </lineage>
</organism>
<protein>
    <submittedName>
        <fullName evidence="2">Uncharacterized protein</fullName>
    </submittedName>
</protein>
<keyword evidence="1" id="KW-1133">Transmembrane helix</keyword>
<evidence type="ECO:0000313" key="2">
    <source>
        <dbReference type="EMBL" id="KAE8934445.1"/>
    </source>
</evidence>
<comment type="caution">
    <text evidence="2">The sequence shown here is derived from an EMBL/GenBank/DDBJ whole genome shotgun (WGS) entry which is preliminary data.</text>
</comment>
<sequence length="100" mass="10716">MGAHLRAQVHPTQQLHISTMTQVAPSTAPNDVTVVIYTPKADNSAQPLDRSSTDKTLSKHKVILAIVYTLLAVALAYGLVAAAAFFGNWFTLLLVLTRSG</sequence>
<dbReference type="EMBL" id="QXGF01000906">
    <property type="protein sequence ID" value="KAE8934445.1"/>
    <property type="molecule type" value="Genomic_DNA"/>
</dbReference>